<reference evidence="1 2" key="1">
    <citation type="submission" date="2024-09" db="EMBL/GenBank/DDBJ databases">
        <authorList>
            <person name="Sun Q."/>
            <person name="Mori K."/>
        </authorList>
    </citation>
    <scope>NUCLEOTIDE SEQUENCE [LARGE SCALE GENOMIC DNA]</scope>
    <source>
        <strain evidence="1 2">TBRC 1851</strain>
    </source>
</reference>
<evidence type="ECO:0000313" key="1">
    <source>
        <dbReference type="EMBL" id="MFC0863624.1"/>
    </source>
</evidence>
<accession>A0ABV6U6G5</accession>
<organism evidence="1 2">
    <name type="scientific">Sphaerimonospora cavernae</name>
    <dbReference type="NCBI Taxonomy" id="1740611"/>
    <lineage>
        <taxon>Bacteria</taxon>
        <taxon>Bacillati</taxon>
        <taxon>Actinomycetota</taxon>
        <taxon>Actinomycetes</taxon>
        <taxon>Streptosporangiales</taxon>
        <taxon>Streptosporangiaceae</taxon>
        <taxon>Sphaerimonospora</taxon>
    </lineage>
</organism>
<proteinExistence type="predicted"/>
<dbReference type="EMBL" id="JBHMQT010000033">
    <property type="protein sequence ID" value="MFC0863624.1"/>
    <property type="molecule type" value="Genomic_DNA"/>
</dbReference>
<dbReference type="Proteomes" id="UP001589870">
    <property type="component" value="Unassembled WGS sequence"/>
</dbReference>
<dbReference type="PANTHER" id="PTHR34613:SF1">
    <property type="entry name" value="SLL6017 PROTEIN"/>
    <property type="match status" value="1"/>
</dbReference>
<comment type="caution">
    <text evidence="1">The sequence shown here is derived from an EMBL/GenBank/DDBJ whole genome shotgun (WGS) entry which is preliminary data.</text>
</comment>
<evidence type="ECO:0008006" key="3">
    <source>
        <dbReference type="Google" id="ProtNLM"/>
    </source>
</evidence>
<dbReference type="PANTHER" id="PTHR34613">
    <property type="entry name" value="SLL0800 PROTEIN"/>
    <property type="match status" value="1"/>
</dbReference>
<name>A0ABV6U6G5_9ACTN</name>
<sequence>MPSPLHDTLNLMFRNRPRLAVEMLRDHLGVDVPAGLPVQVVSNELNDRPSKDLRPDTVITVGPRHDPKHAIIVEIQQKKEEAKREQLPRYVAALWLLLSCPVTVLMICPDAGTAAWAAEPIPTNLAGYTLRCEVIGPDQIPPISDPAEAAAHPELAALSVMAHGEHAPVVEALMAALEHLPAEHAPQYYEYAYRLAPLAARLMMEKLMESAVWPVYSPFAREHYGKGLQAGRTEGLQEGRVEGLQEGRVEGLQEGLAKGEARTVLTVLQVRGIPVSEADRTRITTCTDLDRLDEWARRAVTAASIADLFGDEPERPAG</sequence>
<dbReference type="RefSeq" id="WP_394301768.1">
    <property type="nucleotide sequence ID" value="NZ_JBHMQT010000033.1"/>
</dbReference>
<evidence type="ECO:0000313" key="2">
    <source>
        <dbReference type="Proteomes" id="UP001589870"/>
    </source>
</evidence>
<protein>
    <recommendedName>
        <fullName evidence="3">Transposase/invertase (TIGR01784 family)</fullName>
    </recommendedName>
</protein>
<keyword evidence="2" id="KW-1185">Reference proteome</keyword>
<gene>
    <name evidence="1" type="ORF">ACFHYQ_15080</name>
</gene>